<accession>A0A8J3YE76</accession>
<reference evidence="1" key="1">
    <citation type="submission" date="2021-01" db="EMBL/GenBank/DDBJ databases">
        <title>Whole genome shotgun sequence of Spirilliplanes yamanashiensis NBRC 15828.</title>
        <authorList>
            <person name="Komaki H."/>
            <person name="Tamura T."/>
        </authorList>
    </citation>
    <scope>NUCLEOTIDE SEQUENCE</scope>
    <source>
        <strain evidence="1">NBRC 15828</strain>
    </source>
</reference>
<sequence>MPHVVQVAGGVQLRGFVQAEVSVSVADGVPEIVAKPHDTHGRRHDAIVMFAGLAVAAAHRLNAVTRKRGALEQPCLYCRLVTSFPAQARRVRDEQLAPHQRMPALRECVLHFGPYGFRATWHHLMLTARVPQDLDADPNSLVRAVVELEKARAVWLEHRDTFTERRRREKAEGRRSPRRSEGWYSWAGRLAFCPDPMRHPSEPLPIVMERLIGAYITGDAWSLRCPVCAGDRAASEPCPACGVAPPGLAIALPTNLQHRIARDWHQIWQRTGLPVDGAVGRRETAATRAGSPA</sequence>
<proteinExistence type="predicted"/>
<protein>
    <submittedName>
        <fullName evidence="1">Uncharacterized protein</fullName>
    </submittedName>
</protein>
<evidence type="ECO:0000313" key="1">
    <source>
        <dbReference type="EMBL" id="GIJ06305.1"/>
    </source>
</evidence>
<dbReference type="AlphaFoldDB" id="A0A8J3YE76"/>
<dbReference type="Proteomes" id="UP000652013">
    <property type="component" value="Unassembled WGS sequence"/>
</dbReference>
<dbReference type="RefSeq" id="WP_343950757.1">
    <property type="nucleotide sequence ID" value="NZ_BAAAGJ010000014.1"/>
</dbReference>
<comment type="caution">
    <text evidence="1">The sequence shown here is derived from an EMBL/GenBank/DDBJ whole genome shotgun (WGS) entry which is preliminary data.</text>
</comment>
<organism evidence="1 2">
    <name type="scientific">Spirilliplanes yamanashiensis</name>
    <dbReference type="NCBI Taxonomy" id="42233"/>
    <lineage>
        <taxon>Bacteria</taxon>
        <taxon>Bacillati</taxon>
        <taxon>Actinomycetota</taxon>
        <taxon>Actinomycetes</taxon>
        <taxon>Micromonosporales</taxon>
        <taxon>Micromonosporaceae</taxon>
        <taxon>Spirilliplanes</taxon>
    </lineage>
</organism>
<evidence type="ECO:0000313" key="2">
    <source>
        <dbReference type="Proteomes" id="UP000652013"/>
    </source>
</evidence>
<name>A0A8J3YE76_9ACTN</name>
<gene>
    <name evidence="1" type="ORF">Sya03_56570</name>
</gene>
<dbReference type="EMBL" id="BOOY01000039">
    <property type="protein sequence ID" value="GIJ06305.1"/>
    <property type="molecule type" value="Genomic_DNA"/>
</dbReference>
<keyword evidence="2" id="KW-1185">Reference proteome</keyword>